<dbReference type="EMBL" id="SJPO01000001">
    <property type="protein sequence ID" value="TWT85588.1"/>
    <property type="molecule type" value="Genomic_DNA"/>
</dbReference>
<gene>
    <name evidence="1" type="ORF">Pla123a_03950</name>
</gene>
<dbReference type="AlphaFoldDB" id="A0A5C5ZEK4"/>
<proteinExistence type="predicted"/>
<sequence length="215" mass="22519">MTVLNAEADFASVIDGLQSVTVQREAGGSVVVAAARLVSRAVGEEDSSGGGVLIEDLVWDLPWPDGAASIDVGDEIEHGASGSCVVLRVEQRGPGVRYRCTARDVTISDATSVLVDLESPVWEDLGSGPEITGWTTIAADVPAHIQPAVVEHDYSGDPTVSASTFTVSCEAVDDLELCERVVAADGAEYRVDRVLDDGRIDKLPVLEVTQTVAAS</sequence>
<name>A0A5C5ZEK4_9BACT</name>
<accession>A0A5C5ZEK4</accession>
<evidence type="ECO:0000313" key="1">
    <source>
        <dbReference type="EMBL" id="TWT85588.1"/>
    </source>
</evidence>
<reference evidence="1 2" key="1">
    <citation type="submission" date="2019-02" db="EMBL/GenBank/DDBJ databases">
        <title>Deep-cultivation of Planctomycetes and their phenomic and genomic characterization uncovers novel biology.</title>
        <authorList>
            <person name="Wiegand S."/>
            <person name="Jogler M."/>
            <person name="Boedeker C."/>
            <person name="Pinto D."/>
            <person name="Vollmers J."/>
            <person name="Rivas-Marin E."/>
            <person name="Kohn T."/>
            <person name="Peeters S.H."/>
            <person name="Heuer A."/>
            <person name="Rast P."/>
            <person name="Oberbeckmann S."/>
            <person name="Bunk B."/>
            <person name="Jeske O."/>
            <person name="Meyerdierks A."/>
            <person name="Storesund J.E."/>
            <person name="Kallscheuer N."/>
            <person name="Luecker S."/>
            <person name="Lage O.M."/>
            <person name="Pohl T."/>
            <person name="Merkel B.J."/>
            <person name="Hornburger P."/>
            <person name="Mueller R.-W."/>
            <person name="Bruemmer F."/>
            <person name="Labrenz M."/>
            <person name="Spormann A.M."/>
            <person name="Op Den Camp H."/>
            <person name="Overmann J."/>
            <person name="Amann R."/>
            <person name="Jetten M.S.M."/>
            <person name="Mascher T."/>
            <person name="Medema M.H."/>
            <person name="Devos D.P."/>
            <person name="Kaster A.-K."/>
            <person name="Ovreas L."/>
            <person name="Rohde M."/>
            <person name="Galperin M.Y."/>
            <person name="Jogler C."/>
        </authorList>
    </citation>
    <scope>NUCLEOTIDE SEQUENCE [LARGE SCALE GENOMIC DNA]</scope>
    <source>
        <strain evidence="1 2">Pla123a</strain>
    </source>
</reference>
<dbReference type="OrthoDB" id="9829574at2"/>
<protein>
    <submittedName>
        <fullName evidence="1">Uncharacterized protein</fullName>
    </submittedName>
</protein>
<dbReference type="Proteomes" id="UP000318478">
    <property type="component" value="Unassembled WGS sequence"/>
</dbReference>
<evidence type="ECO:0000313" key="2">
    <source>
        <dbReference type="Proteomes" id="UP000318478"/>
    </source>
</evidence>
<organism evidence="1 2">
    <name type="scientific">Posidoniimonas polymericola</name>
    <dbReference type="NCBI Taxonomy" id="2528002"/>
    <lineage>
        <taxon>Bacteria</taxon>
        <taxon>Pseudomonadati</taxon>
        <taxon>Planctomycetota</taxon>
        <taxon>Planctomycetia</taxon>
        <taxon>Pirellulales</taxon>
        <taxon>Lacipirellulaceae</taxon>
        <taxon>Posidoniimonas</taxon>
    </lineage>
</organism>
<dbReference type="RefSeq" id="WP_146583845.1">
    <property type="nucleotide sequence ID" value="NZ_SJPO01000001.1"/>
</dbReference>
<comment type="caution">
    <text evidence="1">The sequence shown here is derived from an EMBL/GenBank/DDBJ whole genome shotgun (WGS) entry which is preliminary data.</text>
</comment>
<keyword evidence="2" id="KW-1185">Reference proteome</keyword>